<dbReference type="Gene3D" id="2.40.70.10">
    <property type="entry name" value="Acid Proteases"/>
    <property type="match status" value="1"/>
</dbReference>
<dbReference type="Proteomes" id="UP000247702">
    <property type="component" value="Unassembled WGS sequence"/>
</dbReference>
<dbReference type="AlphaFoldDB" id="A0A2Z6QKY0"/>
<dbReference type="EMBL" id="BEXD01000861">
    <property type="protein sequence ID" value="GBB90700.1"/>
    <property type="molecule type" value="Genomic_DNA"/>
</dbReference>
<gene>
    <name evidence="1" type="ORF">RclHR1_17730007</name>
</gene>
<name>A0A2Z6QKY0_9GLOM</name>
<reference evidence="1 2" key="1">
    <citation type="submission" date="2017-11" db="EMBL/GenBank/DDBJ databases">
        <title>The genome of Rhizophagus clarus HR1 reveals common genetic basis of auxotrophy among arbuscular mycorrhizal fungi.</title>
        <authorList>
            <person name="Kobayashi Y."/>
        </authorList>
    </citation>
    <scope>NUCLEOTIDE SEQUENCE [LARGE SCALE GENOMIC DNA]</scope>
    <source>
        <strain evidence="1 2">HR1</strain>
    </source>
</reference>
<keyword evidence="2" id="KW-1185">Reference proteome</keyword>
<sequence length="538" mass="60171">MATVAIGMPVFAGNDDDDLERFFELYKGYIHSIRIDPSAIASNPAGWEKAIGILRVCLTGLAARWYDTNILGKRIKLRNILLRAAHSDEAAFKALAGNAANYPVNTWINSSGARNIMIPDGVGANILVTNIWSDYAIEGNRDIWLNHAGMKFTNDPLNHNVVGSAAGAGVAIAGGAGAGYPYVIPAYPCHVFIKIRNELPIQQNAGRQLRSTELLDYSNDVLVNQFLRGLNDDCAIEAKRISAERDIEELVGLLERVKKKKTELRLVTQGEMSRLLQQQAETFQSQICQLQESLKARDVKPVYRLKPKPKPRYHDDWEVFDYGRPASRNTLEQRLAGKIAKRIAKTRQRRKNAELNRAMRELFLDDHDDPMDTSNAIQGVPIELIQEVQEKYLGPMTMDINVAQLENTKDLLAINRNVNGVDIQCLADSCVNVSFIQEEAVPVLKLKVDKSMKHSITGASGLNKTLGIVKNVLIELLPGCIIKEDLVILKGYKHKEIGLSRACLKKYNYDIHESRKHIALTCNNKHYFISIIPDANRI</sequence>
<organism evidence="1 2">
    <name type="scientific">Rhizophagus clarus</name>
    <dbReference type="NCBI Taxonomy" id="94130"/>
    <lineage>
        <taxon>Eukaryota</taxon>
        <taxon>Fungi</taxon>
        <taxon>Fungi incertae sedis</taxon>
        <taxon>Mucoromycota</taxon>
        <taxon>Glomeromycotina</taxon>
        <taxon>Glomeromycetes</taxon>
        <taxon>Glomerales</taxon>
        <taxon>Glomeraceae</taxon>
        <taxon>Rhizophagus</taxon>
    </lineage>
</organism>
<proteinExistence type="predicted"/>
<dbReference type="InterPro" id="IPR021109">
    <property type="entry name" value="Peptidase_aspartic_dom_sf"/>
</dbReference>
<accession>A0A2Z6QKY0</accession>
<evidence type="ECO:0000313" key="1">
    <source>
        <dbReference type="EMBL" id="GBB90700.1"/>
    </source>
</evidence>
<comment type="caution">
    <text evidence="1">The sequence shown here is derived from an EMBL/GenBank/DDBJ whole genome shotgun (WGS) entry which is preliminary data.</text>
</comment>
<evidence type="ECO:0000313" key="2">
    <source>
        <dbReference type="Proteomes" id="UP000247702"/>
    </source>
</evidence>
<protein>
    <submittedName>
        <fullName evidence="1">Uncharacterized protein</fullName>
    </submittedName>
</protein>